<reference evidence="2" key="1">
    <citation type="journal article" date="2019" name="Int. J. Syst. Evol. Microbiol.">
        <title>The Global Catalogue of Microorganisms (GCM) 10K type strain sequencing project: providing services to taxonomists for standard genome sequencing and annotation.</title>
        <authorList>
            <consortium name="The Broad Institute Genomics Platform"/>
            <consortium name="The Broad Institute Genome Sequencing Center for Infectious Disease"/>
            <person name="Wu L."/>
            <person name="Ma J."/>
        </authorList>
    </citation>
    <scope>NUCLEOTIDE SEQUENCE [LARGE SCALE GENOMIC DNA]</scope>
    <source>
        <strain evidence="2">TISTR 1827</strain>
    </source>
</reference>
<evidence type="ECO:0000313" key="1">
    <source>
        <dbReference type="EMBL" id="MFD2663149.1"/>
    </source>
</evidence>
<accession>A0ABW5R3A4</accession>
<organism evidence="1 2">
    <name type="scientific">Paenibacillus thailandensis</name>
    <dbReference type="NCBI Taxonomy" id="393250"/>
    <lineage>
        <taxon>Bacteria</taxon>
        <taxon>Bacillati</taxon>
        <taxon>Bacillota</taxon>
        <taxon>Bacilli</taxon>
        <taxon>Bacillales</taxon>
        <taxon>Paenibacillaceae</taxon>
        <taxon>Paenibacillus</taxon>
    </lineage>
</organism>
<proteinExistence type="predicted"/>
<protein>
    <submittedName>
        <fullName evidence="1">Uncharacterized protein</fullName>
    </submittedName>
</protein>
<keyword evidence="2" id="KW-1185">Reference proteome</keyword>
<evidence type="ECO:0000313" key="2">
    <source>
        <dbReference type="Proteomes" id="UP001597493"/>
    </source>
</evidence>
<dbReference type="Proteomes" id="UP001597493">
    <property type="component" value="Unassembled WGS sequence"/>
</dbReference>
<gene>
    <name evidence="1" type="ORF">ACFSW5_23090</name>
</gene>
<dbReference type="EMBL" id="JBHUMY010000038">
    <property type="protein sequence ID" value="MFD2663149.1"/>
    <property type="molecule type" value="Genomic_DNA"/>
</dbReference>
<comment type="caution">
    <text evidence="1">The sequence shown here is derived from an EMBL/GenBank/DDBJ whole genome shotgun (WGS) entry which is preliminary data.</text>
</comment>
<name>A0ABW5R3A4_9BACL</name>
<dbReference type="RefSeq" id="WP_379278586.1">
    <property type="nucleotide sequence ID" value="NZ_JBHUGT010000020.1"/>
</dbReference>
<sequence>MYEQLYNLLETNEFEIEEADPSVLWGGLLSLNEKMHREQPAKLLAECLDLVGGALDSQDPLPIDHFAYYIGEYRNDKAVFDWIEFMYREMEEERIRSLDYGPSYIVPLHYGTQGWWLSIGLNDGTAVELFACKQFGPWLRYPKAKRLSLMSHPAYRVGSKEDVFRFVDRYRGTEGYEILKLTEEDSVGHTYGHIRNNRTNRVVEIVYSSSN</sequence>